<reference evidence="5 6" key="1">
    <citation type="submission" date="2019-10" db="EMBL/GenBank/DDBJ databases">
        <title>New genus of Silvanigrellaceae.</title>
        <authorList>
            <person name="Pitt A."/>
            <person name="Hahn M.W."/>
        </authorList>
    </citation>
    <scope>NUCLEOTIDE SEQUENCE [LARGE SCALE GENOMIC DNA]</scope>
    <source>
        <strain evidence="5 6">33A1-SZDP</strain>
    </source>
</reference>
<evidence type="ECO:0000256" key="3">
    <source>
        <dbReference type="ARBA" id="ARBA00022729"/>
    </source>
</evidence>
<dbReference type="InterPro" id="IPR039424">
    <property type="entry name" value="SBP_5"/>
</dbReference>
<dbReference type="PANTHER" id="PTHR30290:SF9">
    <property type="entry name" value="OLIGOPEPTIDE-BINDING PROTEIN APPA"/>
    <property type="match status" value="1"/>
</dbReference>
<protein>
    <recommendedName>
        <fullName evidence="4">Solute-binding protein family 5 domain-containing protein</fullName>
    </recommendedName>
</protein>
<dbReference type="PANTHER" id="PTHR30290">
    <property type="entry name" value="PERIPLASMIC BINDING COMPONENT OF ABC TRANSPORTER"/>
    <property type="match status" value="1"/>
</dbReference>
<dbReference type="Pfam" id="PF00496">
    <property type="entry name" value="SBP_bac_5"/>
    <property type="match status" value="2"/>
</dbReference>
<dbReference type="GO" id="GO:0015833">
    <property type="term" value="P:peptide transport"/>
    <property type="evidence" value="ECO:0007669"/>
    <property type="project" value="TreeGrafter"/>
</dbReference>
<proteinExistence type="inferred from homology"/>
<comment type="caution">
    <text evidence="5">The sequence shown here is derived from an EMBL/GenBank/DDBJ whole genome shotgun (WGS) entry which is preliminary data.</text>
</comment>
<evidence type="ECO:0000256" key="2">
    <source>
        <dbReference type="ARBA" id="ARBA00022448"/>
    </source>
</evidence>
<dbReference type="RefSeq" id="WP_152213695.1">
    <property type="nucleotide sequence ID" value="NZ_WFLN01000009.1"/>
</dbReference>
<feature type="domain" description="Solute-binding protein family 5" evidence="4">
    <location>
        <begin position="283"/>
        <end position="446"/>
    </location>
</feature>
<name>A0A833JBU9_9BACT</name>
<dbReference type="Proteomes" id="UP000442694">
    <property type="component" value="Unassembled WGS sequence"/>
</dbReference>
<keyword evidence="2" id="KW-0813">Transport</keyword>
<dbReference type="AlphaFoldDB" id="A0A833JBU9"/>
<sequence length="529" mass="61681">MSKFKIFIFLHIGLALPNILFFSYNYNQFQLKKNDILTINMSEFPQLPWGDDNSITVHVSETFSTAVHGILTNISHLRNEEKAAESSLLKNYFCDATVCVATLKKGIKFHNNREVNAYDVEFSFLRQPLIRKFDFASSILNDFIDIENTKTNKINYKTINGIKYPSNIIAGIEVKDKYNIIFHFKQENNFFFQKASEGRIPIVPIEEFDDQYIKWKKYPIGFGKYKVIDADYKNYVFTLEKTNLKDNIPRYFKLIFSDQDIGDIKMSLESPKRGNSPYDKKIIFPNISSNVGFIFNYQSELGKNPNFRKAISLALDREKIAKLAIHGEMTAEDQMLPNFSWYKEYRAKTPLQKQNIALAKELLNKVPHHLWKNKTIEIPTFWADVNNLEYVHEVKKQLRDIGLNFVFLETDPLYTEFKENDKNSIFWSGFAFASDDPNRNFAFFHKSPIYVREDPNDPKFNELFKASTQNLSKGPINTQKLSEYFTENNIMVIVANTRMVISYDTRKISSLGMQPNGSKLLLWEIKTDD</sequence>
<evidence type="ECO:0000256" key="1">
    <source>
        <dbReference type="ARBA" id="ARBA00005695"/>
    </source>
</evidence>
<feature type="domain" description="Solute-binding protein family 5" evidence="4">
    <location>
        <begin position="95"/>
        <end position="232"/>
    </location>
</feature>
<dbReference type="GO" id="GO:1904680">
    <property type="term" value="F:peptide transmembrane transporter activity"/>
    <property type="evidence" value="ECO:0007669"/>
    <property type="project" value="TreeGrafter"/>
</dbReference>
<accession>A0A833JBU9</accession>
<keyword evidence="6" id="KW-1185">Reference proteome</keyword>
<evidence type="ECO:0000313" key="6">
    <source>
        <dbReference type="Proteomes" id="UP000442694"/>
    </source>
</evidence>
<organism evidence="5 6">
    <name type="scientific">Fluviispira multicolorata</name>
    <dbReference type="NCBI Taxonomy" id="2654512"/>
    <lineage>
        <taxon>Bacteria</taxon>
        <taxon>Pseudomonadati</taxon>
        <taxon>Bdellovibrionota</taxon>
        <taxon>Oligoflexia</taxon>
        <taxon>Silvanigrellales</taxon>
        <taxon>Silvanigrellaceae</taxon>
        <taxon>Fluviispira</taxon>
    </lineage>
</organism>
<keyword evidence="3" id="KW-0732">Signal</keyword>
<dbReference type="SUPFAM" id="SSF53850">
    <property type="entry name" value="Periplasmic binding protein-like II"/>
    <property type="match status" value="1"/>
</dbReference>
<comment type="similarity">
    <text evidence="1">Belongs to the bacterial solute-binding protein 5 family.</text>
</comment>
<dbReference type="Gene3D" id="3.10.105.10">
    <property type="entry name" value="Dipeptide-binding Protein, Domain 3"/>
    <property type="match status" value="1"/>
</dbReference>
<evidence type="ECO:0000313" key="5">
    <source>
        <dbReference type="EMBL" id="KAB8028544.1"/>
    </source>
</evidence>
<dbReference type="EMBL" id="WFLN01000009">
    <property type="protein sequence ID" value="KAB8028544.1"/>
    <property type="molecule type" value="Genomic_DNA"/>
</dbReference>
<gene>
    <name evidence="5" type="ORF">GCL57_12535</name>
</gene>
<dbReference type="Gene3D" id="3.40.190.10">
    <property type="entry name" value="Periplasmic binding protein-like II"/>
    <property type="match status" value="1"/>
</dbReference>
<dbReference type="InterPro" id="IPR000914">
    <property type="entry name" value="SBP_5_dom"/>
</dbReference>
<evidence type="ECO:0000259" key="4">
    <source>
        <dbReference type="Pfam" id="PF00496"/>
    </source>
</evidence>